<dbReference type="Proteomes" id="UP000515123">
    <property type="component" value="Linkage group 19"/>
</dbReference>
<reference evidence="10" key="2">
    <citation type="submission" date="2025-08" db="UniProtKB">
        <authorList>
            <consortium name="RefSeq"/>
        </authorList>
    </citation>
    <scope>IDENTIFICATION</scope>
    <source>
        <tissue evidence="10">Leaf</tissue>
    </source>
</reference>
<evidence type="ECO:0000256" key="4">
    <source>
        <dbReference type="ARBA" id="ARBA00023163"/>
    </source>
</evidence>
<evidence type="ECO:0000256" key="3">
    <source>
        <dbReference type="ARBA" id="ARBA00023015"/>
    </source>
</evidence>
<organism evidence="9 10">
    <name type="scientific">Ananas comosus</name>
    <name type="common">Pineapple</name>
    <name type="synonym">Ananas ananas</name>
    <dbReference type="NCBI Taxonomy" id="4615"/>
    <lineage>
        <taxon>Eukaryota</taxon>
        <taxon>Viridiplantae</taxon>
        <taxon>Streptophyta</taxon>
        <taxon>Embryophyta</taxon>
        <taxon>Tracheophyta</taxon>
        <taxon>Spermatophyta</taxon>
        <taxon>Magnoliopsida</taxon>
        <taxon>Liliopsida</taxon>
        <taxon>Poales</taxon>
        <taxon>Bromeliaceae</taxon>
        <taxon>Bromelioideae</taxon>
        <taxon>Ananas</taxon>
    </lineage>
</organism>
<dbReference type="InterPro" id="IPR058680">
    <property type="entry name" value="NBD_SMAX1-like"/>
</dbReference>
<dbReference type="InterPro" id="IPR036628">
    <property type="entry name" value="Clp_N_dom_sf"/>
</dbReference>
<feature type="region of interest" description="Disordered" evidence="5">
    <location>
        <begin position="438"/>
        <end position="470"/>
    </location>
</feature>
<dbReference type="GO" id="GO:0016887">
    <property type="term" value="F:ATP hydrolysis activity"/>
    <property type="evidence" value="ECO:0007669"/>
    <property type="project" value="InterPro"/>
</dbReference>
<feature type="domain" description="SMAX1-like nucleotide binding" evidence="7">
    <location>
        <begin position="117"/>
        <end position="283"/>
    </location>
</feature>
<dbReference type="Pfam" id="PF07724">
    <property type="entry name" value="AAA_2"/>
    <property type="match status" value="1"/>
</dbReference>
<feature type="compositionally biased region" description="Gly residues" evidence="5">
    <location>
        <begin position="104"/>
        <end position="113"/>
    </location>
</feature>
<evidence type="ECO:0000259" key="8">
    <source>
        <dbReference type="Pfam" id="PF26587"/>
    </source>
</evidence>
<feature type="domain" description="SMAX1-like AAA+ ATPase lid" evidence="8">
    <location>
        <begin position="792"/>
        <end position="873"/>
    </location>
</feature>
<dbReference type="Pfam" id="PF23569">
    <property type="entry name" value="NBD_SMAX1"/>
    <property type="match status" value="1"/>
</dbReference>
<evidence type="ECO:0000259" key="6">
    <source>
        <dbReference type="Pfam" id="PF07724"/>
    </source>
</evidence>
<dbReference type="Pfam" id="PF26587">
    <property type="entry name" value="AAA_lid_SMAX1"/>
    <property type="match status" value="1"/>
</dbReference>
<evidence type="ECO:0000313" key="9">
    <source>
        <dbReference type="Proteomes" id="UP000515123"/>
    </source>
</evidence>
<keyword evidence="4" id="KW-0804">Transcription</keyword>
<comment type="similarity">
    <text evidence="1">Belongs to the ClpA/ClpB family.</text>
</comment>
<evidence type="ECO:0000256" key="2">
    <source>
        <dbReference type="ARBA" id="ARBA00022737"/>
    </source>
</evidence>
<proteinExistence type="inferred from homology"/>
<protein>
    <submittedName>
        <fullName evidence="10">Protein SMAX1-like</fullName>
    </submittedName>
</protein>
<feature type="non-terminal residue" evidence="10">
    <location>
        <position position="1"/>
    </location>
</feature>
<dbReference type="AlphaFoldDB" id="A0A6P5GSY4"/>
<gene>
    <name evidence="10" type="primary">LOC109724541</name>
</gene>
<dbReference type="InterPro" id="IPR003959">
    <property type="entry name" value="ATPase_AAA_core"/>
</dbReference>
<keyword evidence="2" id="KW-0677">Repeat</keyword>
<dbReference type="Gene3D" id="3.40.50.300">
    <property type="entry name" value="P-loop containing nucleotide triphosphate hydrolases"/>
    <property type="match status" value="1"/>
</dbReference>
<dbReference type="GO" id="GO:0005524">
    <property type="term" value="F:ATP binding"/>
    <property type="evidence" value="ECO:0007669"/>
    <property type="project" value="InterPro"/>
</dbReference>
<reference evidence="9" key="1">
    <citation type="journal article" date="2015" name="Nat. Genet.">
        <title>The pineapple genome and the evolution of CAM photosynthesis.</title>
        <authorList>
            <person name="Ming R."/>
            <person name="VanBuren R."/>
            <person name="Wai C.M."/>
            <person name="Tang H."/>
            <person name="Schatz M.C."/>
            <person name="Bowers J.E."/>
            <person name="Lyons E."/>
            <person name="Wang M.L."/>
            <person name="Chen J."/>
            <person name="Biggers E."/>
            <person name="Zhang J."/>
            <person name="Huang L."/>
            <person name="Zhang L."/>
            <person name="Miao W."/>
            <person name="Zhang J."/>
            <person name="Ye Z."/>
            <person name="Miao C."/>
            <person name="Lin Z."/>
            <person name="Wang H."/>
            <person name="Zhou H."/>
            <person name="Yim W.C."/>
            <person name="Priest H.D."/>
            <person name="Zheng C."/>
            <person name="Woodhouse M."/>
            <person name="Edger P.P."/>
            <person name="Guyot R."/>
            <person name="Guo H.B."/>
            <person name="Guo H."/>
            <person name="Zheng G."/>
            <person name="Singh R."/>
            <person name="Sharma A."/>
            <person name="Min X."/>
            <person name="Zheng Y."/>
            <person name="Lee H."/>
            <person name="Gurtowski J."/>
            <person name="Sedlazeck F.J."/>
            <person name="Harkess A."/>
            <person name="McKain M.R."/>
            <person name="Liao Z."/>
            <person name="Fang J."/>
            <person name="Liu J."/>
            <person name="Zhang X."/>
            <person name="Zhang Q."/>
            <person name="Hu W."/>
            <person name="Qin Y."/>
            <person name="Wang K."/>
            <person name="Chen L.Y."/>
            <person name="Shirley N."/>
            <person name="Lin Y.R."/>
            <person name="Liu L.Y."/>
            <person name="Hernandez A.G."/>
            <person name="Wright C.L."/>
            <person name="Bulone V."/>
            <person name="Tuskan G.A."/>
            <person name="Heath K."/>
            <person name="Zee F."/>
            <person name="Moore P.H."/>
            <person name="Sunkar R."/>
            <person name="Leebens-Mack J.H."/>
            <person name="Mockler T."/>
            <person name="Bennetzen J.L."/>
            <person name="Freeling M."/>
            <person name="Sankoff D."/>
            <person name="Paterson A.H."/>
            <person name="Zhu X."/>
            <person name="Yang X."/>
            <person name="Smith J.A."/>
            <person name="Cushman J.C."/>
            <person name="Paull R.E."/>
            <person name="Yu Q."/>
        </authorList>
    </citation>
    <scope>NUCLEOTIDE SEQUENCE [LARGE SCALE GENOMIC DNA]</scope>
    <source>
        <strain evidence="9">cv. F153</strain>
    </source>
</reference>
<dbReference type="PANTHER" id="PTHR43572:SF13">
    <property type="entry name" value="PROTEIN SUPPRESSOR OF MAX2 1"/>
    <property type="match status" value="1"/>
</dbReference>
<evidence type="ECO:0000259" key="7">
    <source>
        <dbReference type="Pfam" id="PF23569"/>
    </source>
</evidence>
<evidence type="ECO:0000256" key="5">
    <source>
        <dbReference type="SAM" id="MobiDB-lite"/>
    </source>
</evidence>
<sequence>RRTSAARFPPRPAPAAADHHHRSPPPPAPLLSARVEVEQLLLSVLDDPSVSRVMREASLSSAAVKSSIEQTLASSSPSSPPPSPSSNPYLSPRFRESQSTSVGVGVGGGGEGGDSQRRDIDARRVFDVMLRPRRRNPVIVADSDYLEAVAKEMLRKIKAGGGAAHVIAFNNENELRDRSRISFHIRELSASIESRIDGGGAVMLDLGDLKWLMECTWPDFAREVVAEIGKLVSRFSGGGGGSGSGGGRFWLVGAATCNTYLRLWINYPTVEDDWDLQAVPIAMRAPLYYTLPRFCSMAVPLSRPPAAADASTRIAAMCQLCTAKYELELAKLIEEDRKKCFPEKAEAQQGLPQWLQLAMLGNDRIQAEEKALVWKQRSEELRVKWMEKCFLLHPNFHSALLDSSEKPSYPSLTMAPSFFAPCPPFKPDSTLDKSITPLEIHKTRERSLTRPKSPPGSPVKTELALGPSKPCNFSEKPRAELLKDLSDQQPESKIRAISDTDFFKKLLKGLLEEVTWQPNAASTIAAVITQCKCGGGRRRPLGPKGDAWLLFLGPDKVGKRKMATALSEIMFGTHPITTRFSDSSLEEEEEEDTNRESNTNLWGKTFIDRVMDAIRRNPFSVIMIEDFDRADSLFQLNIKRAMERGRLTDSHGREIGLGSAIIILASNWLPPEEFNGSQDSLIQCEEKLLNSSTSNWQLEFSIVDNPAKRREAWLRDSDQALKLRKGLLGLPFDLNLATEAEDEADEGSRNSSDVTVERDFEKGRLAIKCSTKSPASDLMELADASIVFNPIDFDPLKRKVLDCISERFKAKMGDRYTIRVDDDTVDRIVATIWLKKATLEEWTQKVLCPSIENSKNKLDDAQGHKAVVRLSSVRVRVWDPTAQKRGGGQDQIPIAVDTL</sequence>
<evidence type="ECO:0000313" key="10">
    <source>
        <dbReference type="RefSeq" id="XP_020108978.1"/>
    </source>
</evidence>
<keyword evidence="3" id="KW-0805">Transcription regulation</keyword>
<dbReference type="InterPro" id="IPR051650">
    <property type="entry name" value="SL_signaling_regulator"/>
</dbReference>
<dbReference type="PANTHER" id="PTHR43572">
    <property type="entry name" value="CHAPERONE PROTEIN CLPD, CHLOROPLASTIC"/>
    <property type="match status" value="1"/>
</dbReference>
<feature type="region of interest" description="Disordered" evidence="5">
    <location>
        <begin position="1"/>
        <end position="32"/>
    </location>
</feature>
<feature type="compositionally biased region" description="Basic and acidic residues" evidence="5">
    <location>
        <begin position="439"/>
        <end position="448"/>
    </location>
</feature>
<dbReference type="CDD" id="cd19499">
    <property type="entry name" value="RecA-like_ClpB_Hsp104-like"/>
    <property type="match status" value="1"/>
</dbReference>
<keyword evidence="9" id="KW-1185">Reference proteome</keyword>
<name>A0A6P5GSY4_ANACO</name>
<dbReference type="SUPFAM" id="SSF52540">
    <property type="entry name" value="P-loop containing nucleoside triphosphate hydrolases"/>
    <property type="match status" value="1"/>
</dbReference>
<dbReference type="OrthoDB" id="1929681at2759"/>
<accession>A0A6P5GSY4</accession>
<feature type="domain" description="ATPase AAA-type core" evidence="6">
    <location>
        <begin position="549"/>
        <end position="668"/>
    </location>
</feature>
<dbReference type="InterPro" id="IPR058954">
    <property type="entry name" value="AAA_lid_SMAX1"/>
</dbReference>
<dbReference type="GeneID" id="109724541"/>
<dbReference type="RefSeq" id="XP_020108978.1">
    <property type="nucleotide sequence ID" value="XM_020253389.1"/>
</dbReference>
<dbReference type="InterPro" id="IPR027417">
    <property type="entry name" value="P-loop_NTPase"/>
</dbReference>
<dbReference type="Gene3D" id="1.10.1780.10">
    <property type="entry name" value="Clp, N-terminal domain"/>
    <property type="match status" value="1"/>
</dbReference>
<evidence type="ECO:0000256" key="1">
    <source>
        <dbReference type="ARBA" id="ARBA00008675"/>
    </source>
</evidence>
<feature type="region of interest" description="Disordered" evidence="5">
    <location>
        <begin position="70"/>
        <end position="118"/>
    </location>
</feature>